<reference evidence="1 2" key="1">
    <citation type="submission" date="2016-09" db="EMBL/GenBank/DDBJ databases">
        <authorList>
            <person name="Capua I."/>
            <person name="De Benedictis P."/>
            <person name="Joannis T."/>
            <person name="Lombin L.H."/>
            <person name="Cattoli G."/>
        </authorList>
    </citation>
    <scope>NUCLEOTIDE SEQUENCE [LARGE SCALE GENOMIC DNA]</scope>
    <source>
        <strain evidence="1 2">IMI 309357</strain>
    </source>
</reference>
<organism evidence="1 2">
    <name type="scientific">Colletotrichum orchidophilum</name>
    <dbReference type="NCBI Taxonomy" id="1209926"/>
    <lineage>
        <taxon>Eukaryota</taxon>
        <taxon>Fungi</taxon>
        <taxon>Dikarya</taxon>
        <taxon>Ascomycota</taxon>
        <taxon>Pezizomycotina</taxon>
        <taxon>Sordariomycetes</taxon>
        <taxon>Hypocreomycetidae</taxon>
        <taxon>Glomerellales</taxon>
        <taxon>Glomerellaceae</taxon>
        <taxon>Colletotrichum</taxon>
    </lineage>
</organism>
<dbReference type="AlphaFoldDB" id="A0A1G4AS93"/>
<evidence type="ECO:0000313" key="1">
    <source>
        <dbReference type="EMBL" id="OHE91986.1"/>
    </source>
</evidence>
<dbReference type="Proteomes" id="UP000176998">
    <property type="component" value="Unassembled WGS sequence"/>
</dbReference>
<sequence>MPLRAPGSELNGRPGSKLVPCRCPLFSSAA</sequence>
<dbReference type="EMBL" id="MJBS01000163">
    <property type="protein sequence ID" value="OHE91986.1"/>
    <property type="molecule type" value="Genomic_DNA"/>
</dbReference>
<evidence type="ECO:0000313" key="2">
    <source>
        <dbReference type="Proteomes" id="UP000176998"/>
    </source>
</evidence>
<comment type="caution">
    <text evidence="1">The sequence shown here is derived from an EMBL/GenBank/DDBJ whole genome shotgun (WGS) entry which is preliminary data.</text>
</comment>
<dbReference type="RefSeq" id="XP_022469158.1">
    <property type="nucleotide sequence ID" value="XM_022624340.1"/>
</dbReference>
<proteinExistence type="predicted"/>
<keyword evidence="2" id="KW-1185">Reference proteome</keyword>
<protein>
    <submittedName>
        <fullName evidence="1">Uncharacterized protein</fullName>
    </submittedName>
</protein>
<accession>A0A1G4AS93</accession>
<gene>
    <name evidence="1" type="ORF">CORC01_12722</name>
</gene>
<dbReference type="GeneID" id="34565850"/>
<name>A0A1G4AS93_9PEZI</name>